<keyword evidence="4" id="KW-1185">Reference proteome</keyword>
<proteinExistence type="predicted"/>
<name>A0A9P6MM71_9FUNG</name>
<evidence type="ECO:0008006" key="5">
    <source>
        <dbReference type="Google" id="ProtNLM"/>
    </source>
</evidence>
<dbReference type="Gene3D" id="3.40.50.300">
    <property type="entry name" value="P-loop containing nucleotide triphosphate hydrolases"/>
    <property type="match status" value="1"/>
</dbReference>
<dbReference type="InterPro" id="IPR027417">
    <property type="entry name" value="P-loop_NTPase"/>
</dbReference>
<reference evidence="3" key="1">
    <citation type="journal article" date="2020" name="Fungal Divers.">
        <title>Resolving the Mortierellaceae phylogeny through synthesis of multi-gene phylogenetics and phylogenomics.</title>
        <authorList>
            <person name="Vandepol N."/>
            <person name="Liber J."/>
            <person name="Desiro A."/>
            <person name="Na H."/>
            <person name="Kennedy M."/>
            <person name="Barry K."/>
            <person name="Grigoriev I.V."/>
            <person name="Miller A.N."/>
            <person name="O'Donnell K."/>
            <person name="Stajich J.E."/>
            <person name="Bonito G."/>
        </authorList>
    </citation>
    <scope>NUCLEOTIDE SEQUENCE</scope>
    <source>
        <strain evidence="3">NRRL 2769</strain>
    </source>
</reference>
<evidence type="ECO:0000313" key="3">
    <source>
        <dbReference type="EMBL" id="KAG0007321.1"/>
    </source>
</evidence>
<dbReference type="AlphaFoldDB" id="A0A9P6MM71"/>
<keyword evidence="1" id="KW-0175">Coiled coil</keyword>
<dbReference type="EMBL" id="JAAAID010002410">
    <property type="protein sequence ID" value="KAG0007321.1"/>
    <property type="molecule type" value="Genomic_DNA"/>
</dbReference>
<gene>
    <name evidence="3" type="ORF">BGZ80_004815</name>
</gene>
<feature type="coiled-coil region" evidence="1">
    <location>
        <begin position="530"/>
        <end position="557"/>
    </location>
</feature>
<evidence type="ECO:0000256" key="2">
    <source>
        <dbReference type="SAM" id="MobiDB-lite"/>
    </source>
</evidence>
<dbReference type="SUPFAM" id="SSF52540">
    <property type="entry name" value="P-loop containing nucleoside triphosphate hydrolases"/>
    <property type="match status" value="1"/>
</dbReference>
<dbReference type="Proteomes" id="UP000703661">
    <property type="component" value="Unassembled WGS sequence"/>
</dbReference>
<accession>A0A9P6MM71</accession>
<feature type="coiled-coil region" evidence="1">
    <location>
        <begin position="631"/>
        <end position="665"/>
    </location>
</feature>
<feature type="region of interest" description="Disordered" evidence="2">
    <location>
        <begin position="143"/>
        <end position="170"/>
    </location>
</feature>
<evidence type="ECO:0000313" key="4">
    <source>
        <dbReference type="Proteomes" id="UP000703661"/>
    </source>
</evidence>
<organism evidence="3 4">
    <name type="scientific">Entomortierella chlamydospora</name>
    <dbReference type="NCBI Taxonomy" id="101097"/>
    <lineage>
        <taxon>Eukaryota</taxon>
        <taxon>Fungi</taxon>
        <taxon>Fungi incertae sedis</taxon>
        <taxon>Mucoromycota</taxon>
        <taxon>Mortierellomycotina</taxon>
        <taxon>Mortierellomycetes</taxon>
        <taxon>Mortierellales</taxon>
        <taxon>Mortierellaceae</taxon>
        <taxon>Entomortierella</taxon>
    </lineage>
</organism>
<sequence>MDMESSDGEITQVDILQHSVEIVKQEGGKGSHRFSLSFRWTSNYRGVLYVRIYVGGATNYSSDIRKEMTKAIQDIASRPEDTAGQRKLITDFQEIYKLYNVIHHLALNSVVYLDKSRILSALNIEQLTPIDPDGRFDKLEEVSLDTTDPSQKDISPDNASHETTVDQGDRAETTHSVISKFGQRLLDRRIETWTKVEYNDSMSRDTARIHAIPDTDATSLLTNELVYNILVLGETQSGKSTLIEGIKRYADPTYKIDEGAIGDGNFSHTAKVRTSVVTTNMPPYYVFETSETIEGKVQKSQIDYGRFIEMDKDDYEDAINQRRGYELTKGTSDQSERIFKLIDTPGLNDTNNFDEIHIGSIFKALEGIQDLHLVLITVPDVTLSDGVKDAIKCYVDMLPTFKGILAFVHTRIRHKRLHPEDTRFAESMNQKKKALENIIKAENVPHFMIDCNLKSVKPIQLCIAQNTIRSILSLATFNQSVRVTAMTMVKTAKMVHVDKFLEERYKSLIEARKRAFAHMDLDRSEVLGAIGELMASIGEKEQELQHVQRELSLHRSDELVLFSQQRFDQDWSPLTTIATERMTLDSTPYLIDHIDVLRHNVSIIEEKGGKGSYYWEAKFRMMKFQHGVLHAKLYIKKRNKYQEEIRRWEAAVSRLRGEIEDLRNNLLGYKVWNQELQGDIEALLSQLGLDQYLLSQVSENELDVGVFYELVNSGAYVGSMPENLEAVEKFFLENRARLENQANAALQVVGDPVDTSTTFIDTGMALDV</sequence>
<comment type="caution">
    <text evidence="3">The sequence shown here is derived from an EMBL/GenBank/DDBJ whole genome shotgun (WGS) entry which is preliminary data.</text>
</comment>
<evidence type="ECO:0000256" key="1">
    <source>
        <dbReference type="SAM" id="Coils"/>
    </source>
</evidence>
<protein>
    <recommendedName>
        <fullName evidence="5">G domain-containing protein</fullName>
    </recommendedName>
</protein>
<feature type="compositionally biased region" description="Basic and acidic residues" evidence="2">
    <location>
        <begin position="150"/>
        <end position="170"/>
    </location>
</feature>